<dbReference type="Pfam" id="PF07729">
    <property type="entry name" value="FCD"/>
    <property type="match status" value="1"/>
</dbReference>
<dbReference type="GO" id="GO:0003677">
    <property type="term" value="F:DNA binding"/>
    <property type="evidence" value="ECO:0007669"/>
    <property type="project" value="UniProtKB-KW"/>
</dbReference>
<dbReference type="RefSeq" id="WP_098467859.1">
    <property type="nucleotide sequence ID" value="NZ_PDJD01000001.1"/>
</dbReference>
<evidence type="ECO:0000313" key="6">
    <source>
        <dbReference type="Proteomes" id="UP000224915"/>
    </source>
</evidence>
<keyword evidence="1" id="KW-0805">Transcription regulation</keyword>
<dbReference type="Proteomes" id="UP000224915">
    <property type="component" value="Unassembled WGS sequence"/>
</dbReference>
<keyword evidence="6" id="KW-1185">Reference proteome</keyword>
<sequence length="142" mass="15544">MSHGAADYEGGSVADALEALGALRSHAVRRALPTLLPQDIACLRDRWAQVELACATGSFEEFMLAGLEYVRVLDDRGMNPVVHRTAAHLNEKIRRESVGVASKPPRADLLMDFRDLHVACCDGDADAAAAAVRRLYASERWR</sequence>
<evidence type="ECO:0000256" key="2">
    <source>
        <dbReference type="ARBA" id="ARBA00023125"/>
    </source>
</evidence>
<protein>
    <submittedName>
        <fullName evidence="5">FCD domain-containing protein</fullName>
    </submittedName>
</protein>
<evidence type="ECO:0000313" key="5">
    <source>
        <dbReference type="EMBL" id="PFG18607.1"/>
    </source>
</evidence>
<dbReference type="EMBL" id="PDJD01000001">
    <property type="protein sequence ID" value="PFG18607.1"/>
    <property type="molecule type" value="Genomic_DNA"/>
</dbReference>
<feature type="domain" description="GntR C-terminal" evidence="4">
    <location>
        <begin position="16"/>
        <end position="136"/>
    </location>
</feature>
<dbReference type="Gene3D" id="1.20.120.530">
    <property type="entry name" value="GntR ligand-binding domain-like"/>
    <property type="match status" value="1"/>
</dbReference>
<dbReference type="AlphaFoldDB" id="A0A2A9CW13"/>
<keyword evidence="3" id="KW-0804">Transcription</keyword>
<evidence type="ECO:0000256" key="3">
    <source>
        <dbReference type="ARBA" id="ARBA00023163"/>
    </source>
</evidence>
<gene>
    <name evidence="5" type="ORF">ATL40_0147</name>
</gene>
<dbReference type="SUPFAM" id="SSF48008">
    <property type="entry name" value="GntR ligand-binding domain-like"/>
    <property type="match status" value="1"/>
</dbReference>
<organism evidence="5 6">
    <name type="scientific">Serinibacter salmoneus</name>
    <dbReference type="NCBI Taxonomy" id="556530"/>
    <lineage>
        <taxon>Bacteria</taxon>
        <taxon>Bacillati</taxon>
        <taxon>Actinomycetota</taxon>
        <taxon>Actinomycetes</taxon>
        <taxon>Micrococcales</taxon>
        <taxon>Beutenbergiaceae</taxon>
        <taxon>Serinibacter</taxon>
    </lineage>
</organism>
<accession>A0A2A9CW13</accession>
<evidence type="ECO:0000256" key="1">
    <source>
        <dbReference type="ARBA" id="ARBA00023015"/>
    </source>
</evidence>
<comment type="caution">
    <text evidence="5">The sequence shown here is derived from an EMBL/GenBank/DDBJ whole genome shotgun (WGS) entry which is preliminary data.</text>
</comment>
<proteinExistence type="predicted"/>
<keyword evidence="2" id="KW-0238">DNA-binding</keyword>
<evidence type="ECO:0000259" key="4">
    <source>
        <dbReference type="Pfam" id="PF07729"/>
    </source>
</evidence>
<name>A0A2A9CW13_9MICO</name>
<dbReference type="InterPro" id="IPR008920">
    <property type="entry name" value="TF_FadR/GntR_C"/>
</dbReference>
<reference evidence="5 6" key="1">
    <citation type="submission" date="2017-10" db="EMBL/GenBank/DDBJ databases">
        <title>Sequencing the genomes of 1000 actinobacteria strains.</title>
        <authorList>
            <person name="Klenk H.-P."/>
        </authorList>
    </citation>
    <scope>NUCLEOTIDE SEQUENCE [LARGE SCALE GENOMIC DNA]</scope>
    <source>
        <strain evidence="5 6">DSM 21801</strain>
    </source>
</reference>
<dbReference type="InterPro" id="IPR011711">
    <property type="entry name" value="GntR_C"/>
</dbReference>